<accession>A0A2N5TIR6</accession>
<reference evidence="2 3" key="1">
    <citation type="submission" date="2017-11" db="EMBL/GenBank/DDBJ databases">
        <title>De novo assembly and phasing of dikaryotic genomes from two isolates of Puccinia coronata f. sp. avenae, the causal agent of oat crown rust.</title>
        <authorList>
            <person name="Miller M.E."/>
            <person name="Zhang Y."/>
            <person name="Omidvar V."/>
            <person name="Sperschneider J."/>
            <person name="Schwessinger B."/>
            <person name="Raley C."/>
            <person name="Palmer J.M."/>
            <person name="Garnica D."/>
            <person name="Upadhyaya N."/>
            <person name="Rathjen J."/>
            <person name="Taylor J.M."/>
            <person name="Park R.F."/>
            <person name="Dodds P.N."/>
            <person name="Hirsch C.D."/>
            <person name="Kianian S.F."/>
            <person name="Figueroa M."/>
        </authorList>
    </citation>
    <scope>NUCLEOTIDE SEQUENCE [LARGE SCALE GENOMIC DNA]</scope>
    <source>
        <strain evidence="2">12NC29</strain>
    </source>
</reference>
<gene>
    <name evidence="2" type="ORF">PCANC_27159</name>
</gene>
<feature type="region of interest" description="Disordered" evidence="1">
    <location>
        <begin position="55"/>
        <end position="75"/>
    </location>
</feature>
<dbReference type="OrthoDB" id="2514083at2759"/>
<dbReference type="AlphaFoldDB" id="A0A2N5TIR6"/>
<proteinExistence type="predicted"/>
<keyword evidence="3" id="KW-1185">Reference proteome</keyword>
<sequence length="184" mass="20430">MTTRRNPTSNNLLPLTNTKAIIRAGNAEQRRAAVLQDQPISPLSPHTLALLNSPSMADASNNLNDRSADQTADPSDLATAKDWFKKVLKAQHASIVQAQEDRQQAIKDCQANCKLFLAAHQDNADCIGRLEELLLAMHLKNKSDPVELLWGIIELERDECLKGCLSLVAGRVMLTRIRVWTLKE</sequence>
<evidence type="ECO:0000256" key="1">
    <source>
        <dbReference type="SAM" id="MobiDB-lite"/>
    </source>
</evidence>
<organism evidence="2 3">
    <name type="scientific">Puccinia coronata f. sp. avenae</name>
    <dbReference type="NCBI Taxonomy" id="200324"/>
    <lineage>
        <taxon>Eukaryota</taxon>
        <taxon>Fungi</taxon>
        <taxon>Dikarya</taxon>
        <taxon>Basidiomycota</taxon>
        <taxon>Pucciniomycotina</taxon>
        <taxon>Pucciniomycetes</taxon>
        <taxon>Pucciniales</taxon>
        <taxon>Pucciniaceae</taxon>
        <taxon>Puccinia</taxon>
    </lineage>
</organism>
<dbReference type="Proteomes" id="UP000235388">
    <property type="component" value="Unassembled WGS sequence"/>
</dbReference>
<name>A0A2N5TIR6_9BASI</name>
<dbReference type="EMBL" id="PGCJ01000620">
    <property type="protein sequence ID" value="PLW25397.1"/>
    <property type="molecule type" value="Genomic_DNA"/>
</dbReference>
<comment type="caution">
    <text evidence="2">The sequence shown here is derived from an EMBL/GenBank/DDBJ whole genome shotgun (WGS) entry which is preliminary data.</text>
</comment>
<evidence type="ECO:0000313" key="2">
    <source>
        <dbReference type="EMBL" id="PLW25397.1"/>
    </source>
</evidence>
<dbReference type="STRING" id="200324.A0A2N5TIR6"/>
<feature type="compositionally biased region" description="Polar residues" evidence="1">
    <location>
        <begin position="55"/>
        <end position="73"/>
    </location>
</feature>
<protein>
    <submittedName>
        <fullName evidence="2">Uncharacterized protein</fullName>
    </submittedName>
</protein>
<evidence type="ECO:0000313" key="3">
    <source>
        <dbReference type="Proteomes" id="UP000235388"/>
    </source>
</evidence>